<gene>
    <name evidence="1" type="ORF">EVAR_61955_1</name>
</gene>
<dbReference type="Proteomes" id="UP000299102">
    <property type="component" value="Unassembled WGS sequence"/>
</dbReference>
<organism evidence="1 2">
    <name type="scientific">Eumeta variegata</name>
    <name type="common">Bagworm moth</name>
    <name type="synonym">Eumeta japonica</name>
    <dbReference type="NCBI Taxonomy" id="151549"/>
    <lineage>
        <taxon>Eukaryota</taxon>
        <taxon>Metazoa</taxon>
        <taxon>Ecdysozoa</taxon>
        <taxon>Arthropoda</taxon>
        <taxon>Hexapoda</taxon>
        <taxon>Insecta</taxon>
        <taxon>Pterygota</taxon>
        <taxon>Neoptera</taxon>
        <taxon>Endopterygota</taxon>
        <taxon>Lepidoptera</taxon>
        <taxon>Glossata</taxon>
        <taxon>Ditrysia</taxon>
        <taxon>Tineoidea</taxon>
        <taxon>Psychidae</taxon>
        <taxon>Oiketicinae</taxon>
        <taxon>Eumeta</taxon>
    </lineage>
</organism>
<name>A0A4C1ZP79_EUMVA</name>
<evidence type="ECO:0000313" key="1">
    <source>
        <dbReference type="EMBL" id="GBP88355.1"/>
    </source>
</evidence>
<keyword evidence="2" id="KW-1185">Reference proteome</keyword>
<sequence>MRAHLCLSEGPAIRARGDYAEGRRRKGLLKSPRGRAARRSQRFPVIGSALIRSLFDGPGVGSRTLNAFSRATVSVKM</sequence>
<accession>A0A4C1ZP79</accession>
<proteinExistence type="predicted"/>
<dbReference type="EMBL" id="BGZK01001925">
    <property type="protein sequence ID" value="GBP88355.1"/>
    <property type="molecule type" value="Genomic_DNA"/>
</dbReference>
<reference evidence="1 2" key="1">
    <citation type="journal article" date="2019" name="Commun. Biol.">
        <title>The bagworm genome reveals a unique fibroin gene that provides high tensile strength.</title>
        <authorList>
            <person name="Kono N."/>
            <person name="Nakamura H."/>
            <person name="Ohtoshi R."/>
            <person name="Tomita M."/>
            <person name="Numata K."/>
            <person name="Arakawa K."/>
        </authorList>
    </citation>
    <scope>NUCLEOTIDE SEQUENCE [LARGE SCALE GENOMIC DNA]</scope>
</reference>
<dbReference type="AlphaFoldDB" id="A0A4C1ZP79"/>
<protein>
    <submittedName>
        <fullName evidence="1">Uncharacterized protein</fullName>
    </submittedName>
</protein>
<comment type="caution">
    <text evidence="1">The sequence shown here is derived from an EMBL/GenBank/DDBJ whole genome shotgun (WGS) entry which is preliminary data.</text>
</comment>
<evidence type="ECO:0000313" key="2">
    <source>
        <dbReference type="Proteomes" id="UP000299102"/>
    </source>
</evidence>